<feature type="transmembrane region" description="Helical" evidence="1">
    <location>
        <begin position="92"/>
        <end position="112"/>
    </location>
</feature>
<comment type="caution">
    <text evidence="2">The sequence shown here is derived from an EMBL/GenBank/DDBJ whole genome shotgun (WGS) entry which is preliminary data.</text>
</comment>
<keyword evidence="1" id="KW-1133">Transmembrane helix</keyword>
<name>A0A318XFN4_9FIRM</name>
<organism evidence="2 3">
    <name type="scientific">Ruminiclostridium sufflavum DSM 19573</name>
    <dbReference type="NCBI Taxonomy" id="1121337"/>
    <lineage>
        <taxon>Bacteria</taxon>
        <taxon>Bacillati</taxon>
        <taxon>Bacillota</taxon>
        <taxon>Clostridia</taxon>
        <taxon>Eubacteriales</taxon>
        <taxon>Oscillospiraceae</taxon>
        <taxon>Ruminiclostridium</taxon>
    </lineage>
</organism>
<evidence type="ECO:0000313" key="3">
    <source>
        <dbReference type="Proteomes" id="UP000248132"/>
    </source>
</evidence>
<dbReference type="AlphaFoldDB" id="A0A318XFN4"/>
<evidence type="ECO:0008006" key="4">
    <source>
        <dbReference type="Google" id="ProtNLM"/>
    </source>
</evidence>
<dbReference type="RefSeq" id="WP_242981414.1">
    <property type="nucleotide sequence ID" value="NZ_QKMR01000033.1"/>
</dbReference>
<protein>
    <recommendedName>
        <fullName evidence="4">Flp pilus assembly protein TadB</fullName>
    </recommendedName>
</protein>
<feature type="transmembrane region" description="Helical" evidence="1">
    <location>
        <begin position="6"/>
        <end position="22"/>
    </location>
</feature>
<dbReference type="EMBL" id="QKMR01000033">
    <property type="protein sequence ID" value="PYG84323.1"/>
    <property type="molecule type" value="Genomic_DNA"/>
</dbReference>
<feature type="transmembrane region" description="Helical" evidence="1">
    <location>
        <begin position="258"/>
        <end position="281"/>
    </location>
</feature>
<evidence type="ECO:0000313" key="2">
    <source>
        <dbReference type="EMBL" id="PYG84323.1"/>
    </source>
</evidence>
<accession>A0A318XFN4</accession>
<gene>
    <name evidence="2" type="ORF">LY28_03637</name>
</gene>
<evidence type="ECO:0000256" key="1">
    <source>
        <dbReference type="SAM" id="Phobius"/>
    </source>
</evidence>
<keyword evidence="1" id="KW-0812">Transmembrane</keyword>
<sequence>MIIKILPYSIILLIFLSGAALYKKSFGTEGGYRFSKEATRRNISRIVKWYQKEFKTEEIFKQAGIRMPAYFYQTVRYSVLALWLIYMTYARLVTGSGVNMHIALWLVFLVATRPSMKLLKYRSPFCLICEAITKKNREKCSIEIDRCLSQLKNMAISMSDKALSSDCIIREISKSAKIIKPYLNRLLAYWYEGRQRDGQEYFAQAIGTEPAKSFAALLGRLDYIPPDKLISQIELYQSQLGEKRKTAVKKAREIQGNIVFMIALVSGFAVLINFLVVVVGIDAFSMLRRVSF</sequence>
<keyword evidence="1" id="KW-0472">Membrane</keyword>
<dbReference type="Proteomes" id="UP000248132">
    <property type="component" value="Unassembled WGS sequence"/>
</dbReference>
<proteinExistence type="predicted"/>
<keyword evidence="3" id="KW-1185">Reference proteome</keyword>
<reference evidence="2 3" key="1">
    <citation type="submission" date="2018-06" db="EMBL/GenBank/DDBJ databases">
        <title>Genomic Encyclopedia of Type Strains, Phase I: the one thousand microbial genomes (KMG-I) project.</title>
        <authorList>
            <person name="Kyrpides N."/>
        </authorList>
    </citation>
    <scope>NUCLEOTIDE SEQUENCE [LARGE SCALE GENOMIC DNA]</scope>
    <source>
        <strain evidence="2 3">DSM 19573</strain>
    </source>
</reference>